<evidence type="ECO:0000256" key="5">
    <source>
        <dbReference type="ARBA" id="ARBA00022840"/>
    </source>
</evidence>
<feature type="domain" description="CN hydrolase" evidence="10">
    <location>
        <begin position="104"/>
        <end position="369"/>
    </location>
</feature>
<dbReference type="InterPro" id="IPR036526">
    <property type="entry name" value="C-N_Hydrolase_sf"/>
</dbReference>
<feature type="binding site" evidence="7">
    <location>
        <begin position="459"/>
        <end position="466"/>
    </location>
    <ligand>
        <name>ATP</name>
        <dbReference type="ChEBI" id="CHEBI:30616"/>
    </ligand>
</feature>
<evidence type="ECO:0000313" key="11">
    <source>
        <dbReference type="EMBL" id="WFL76591.1"/>
    </source>
</evidence>
<evidence type="ECO:0000256" key="4">
    <source>
        <dbReference type="ARBA" id="ARBA00022741"/>
    </source>
</evidence>
<comment type="catalytic activity">
    <reaction evidence="7 8">
        <text>deamido-NAD(+) + L-glutamine + ATP + H2O = L-glutamate + AMP + diphosphate + NAD(+) + H(+)</text>
        <dbReference type="Rhea" id="RHEA:24384"/>
        <dbReference type="ChEBI" id="CHEBI:15377"/>
        <dbReference type="ChEBI" id="CHEBI:15378"/>
        <dbReference type="ChEBI" id="CHEBI:29985"/>
        <dbReference type="ChEBI" id="CHEBI:30616"/>
        <dbReference type="ChEBI" id="CHEBI:33019"/>
        <dbReference type="ChEBI" id="CHEBI:57540"/>
        <dbReference type="ChEBI" id="CHEBI:58359"/>
        <dbReference type="ChEBI" id="CHEBI:58437"/>
        <dbReference type="ChEBI" id="CHEBI:456215"/>
        <dbReference type="EC" id="6.3.5.1"/>
    </reaction>
</comment>
<sequence length="773" mass="85164">MHLAGIKIRQWRENHEPPLSAEEFGEQYGDPWPSRTVYGWEAKGKIARAPVQKKLAELGVCEPGDWLEPASGEATTSDAKSASSKPAKSDASHPFYDLRNHGFLRVATSTPKTRTADVGYNVEGIIAEAHRADDAGVDLVVYPELCVSSYAIDDLHLQNALLDAAEDGVARIVAASAELSPLLLVGAPLRHNERIYNCALVIAGGRLLGVIPKSYLPNYREYYEKRWFAHGRHIQGMTITVAGSEAPFGTDLIFAADSLPGCRLFVEICEDYWSPTPPSTMGALAGATVIANLSASNITIGKSDERHLLARAQSSRAVCAYVYSASGHGESTTDLAWDGQGMTYELGDLLAESERFSMDAELSIADVDCERVLAERMRMQTFNDAAEAAGRPEDSFRTVRFELADRAQDRGLIRPIRRFPFVPNRQHKLDEDCYEAFNIQVDGLMRRLEATHAKSMVIGVSGGLDSTHALIVAAKCCDRLGLPRTTIRGYTMPGFGTSDHTKSNAWKLMEALGITADEIDIRPAATRMLEDMDHPFADGEPVYDVTFENVQAGLRTDYLFRLAGHHSGFVIGTGDLSELALGWCTYGVGDQMSHYAVNSGVPKTLIQYLIRWAVGTEQFDKATDKVLLSILDTEISPELVPADDKGAIQSTESIIGPYELNDFFLHHTIRWGQRPSKIAFLAWHAWQDVEKGLWPASFPDEEKTAYSLPTIAHWLENFLKRFFAFSQFKRSAIPNGPKVSAGGALSPRGDWRAPSDAVADVWLEELRKGLPEL</sequence>
<feature type="binding site" evidence="7">
    <location>
        <begin position="583"/>
        <end position="586"/>
    </location>
    <ligand>
        <name>deamido-NAD(+)</name>
        <dbReference type="ChEBI" id="CHEBI:58437"/>
        <note>ligand shared between two neighboring subunits</note>
    </ligand>
</feature>
<dbReference type="Gene3D" id="3.40.50.620">
    <property type="entry name" value="HUPs"/>
    <property type="match status" value="1"/>
</dbReference>
<evidence type="ECO:0000256" key="6">
    <source>
        <dbReference type="ARBA" id="ARBA00023027"/>
    </source>
</evidence>
<dbReference type="GO" id="GO:0008795">
    <property type="term" value="F:NAD+ synthase activity"/>
    <property type="evidence" value="ECO:0007669"/>
    <property type="project" value="UniProtKB-EC"/>
</dbReference>
<name>A0ABY8FT44_9SPHN</name>
<evidence type="ECO:0000256" key="7">
    <source>
        <dbReference type="HAMAP-Rule" id="MF_02090"/>
    </source>
</evidence>
<feature type="binding site" evidence="7">
    <location>
        <position position="573"/>
    </location>
    <ligand>
        <name>ATP</name>
        <dbReference type="ChEBI" id="CHEBI:30616"/>
    </ligand>
</feature>
<dbReference type="InterPro" id="IPR022310">
    <property type="entry name" value="NAD/GMP_synthase"/>
</dbReference>
<dbReference type="InterPro" id="IPR041856">
    <property type="entry name" value="NAD+_synth_C"/>
</dbReference>
<dbReference type="HAMAP" id="MF_02090">
    <property type="entry name" value="NadE_glutamine_dep"/>
    <property type="match status" value="1"/>
</dbReference>
<keyword evidence="12" id="KW-1185">Reference proteome</keyword>
<dbReference type="SUPFAM" id="SSF56317">
    <property type="entry name" value="Carbon-nitrogen hydrolase"/>
    <property type="match status" value="1"/>
</dbReference>
<feature type="region of interest" description="Disordered" evidence="9">
    <location>
        <begin position="66"/>
        <end position="93"/>
    </location>
</feature>
<evidence type="ECO:0000259" key="10">
    <source>
        <dbReference type="PROSITE" id="PS50263"/>
    </source>
</evidence>
<evidence type="ECO:0000256" key="3">
    <source>
        <dbReference type="ARBA" id="ARBA00022598"/>
    </source>
</evidence>
<dbReference type="PANTHER" id="PTHR23090">
    <property type="entry name" value="NH 3 /GLUTAMINE-DEPENDENT NAD + SYNTHETASE"/>
    <property type="match status" value="1"/>
</dbReference>
<dbReference type="SUPFAM" id="SSF52402">
    <property type="entry name" value="Adenine nucleotide alpha hydrolases-like"/>
    <property type="match status" value="1"/>
</dbReference>
<feature type="active site" description="For glutaminase activity" evidence="7">
    <location>
        <position position="213"/>
    </location>
</feature>
<comment type="pathway">
    <text evidence="1 7 8">Cofactor biosynthesis; NAD(+) biosynthesis; NAD(+) from deamido-NAD(+) (L-Gln route): step 1/1.</text>
</comment>
<dbReference type="InterPro" id="IPR003010">
    <property type="entry name" value="C-N_Hydrolase"/>
</dbReference>
<comment type="similarity">
    <text evidence="2 7 8">In the C-terminal section; belongs to the NAD synthetase family.</text>
</comment>
<dbReference type="CDD" id="cd07570">
    <property type="entry name" value="GAT_Gln-NAD-synth"/>
    <property type="match status" value="1"/>
</dbReference>
<evidence type="ECO:0000256" key="8">
    <source>
        <dbReference type="PIRNR" id="PIRNR006630"/>
    </source>
</evidence>
<dbReference type="Pfam" id="PF00795">
    <property type="entry name" value="CN_hydrolase"/>
    <property type="match status" value="1"/>
</dbReference>
<feature type="active site" description="Nucleophile; for glutaminase activity" evidence="7">
    <location>
        <position position="269"/>
    </location>
</feature>
<dbReference type="CDD" id="cd00553">
    <property type="entry name" value="NAD_synthase"/>
    <property type="match status" value="1"/>
</dbReference>
<keyword evidence="5 7" id="KW-0067">ATP-binding</keyword>
<dbReference type="Proteomes" id="UP001215827">
    <property type="component" value="Chromosome"/>
</dbReference>
<evidence type="ECO:0000256" key="9">
    <source>
        <dbReference type="SAM" id="MobiDB-lite"/>
    </source>
</evidence>
<feature type="compositionally biased region" description="Low complexity" evidence="9">
    <location>
        <begin position="74"/>
        <end position="86"/>
    </location>
</feature>
<dbReference type="InterPro" id="IPR014729">
    <property type="entry name" value="Rossmann-like_a/b/a_fold"/>
</dbReference>
<evidence type="ECO:0000256" key="1">
    <source>
        <dbReference type="ARBA" id="ARBA00005188"/>
    </source>
</evidence>
<dbReference type="NCBIfam" id="NF002730">
    <property type="entry name" value="PRK02628.1"/>
    <property type="match status" value="1"/>
</dbReference>
<dbReference type="RefSeq" id="WP_278015356.1">
    <property type="nucleotide sequence ID" value="NZ_CP121106.1"/>
</dbReference>
<dbReference type="PIRSF" id="PIRSF006630">
    <property type="entry name" value="NADS_GAT"/>
    <property type="match status" value="1"/>
</dbReference>
<dbReference type="EC" id="6.3.5.1" evidence="7 8"/>
<protein>
    <recommendedName>
        <fullName evidence="7 8">Glutamine-dependent NAD(+) synthetase</fullName>
        <ecNumber evidence="7 8">6.3.5.1</ecNumber>
    </recommendedName>
    <alternativeName>
        <fullName evidence="7 8">NAD(+) synthase [glutamine-hydrolyzing]</fullName>
    </alternativeName>
</protein>
<feature type="binding site" evidence="7">
    <location>
        <position position="549"/>
    </location>
    <ligand>
        <name>deamido-NAD(+)</name>
        <dbReference type="ChEBI" id="CHEBI:58437"/>
        <note>ligand shared between two neighboring subunits</note>
    </ligand>
</feature>
<feature type="binding site" evidence="7">
    <location>
        <position position="578"/>
    </location>
    <ligand>
        <name>deamido-NAD(+)</name>
        <dbReference type="ChEBI" id="CHEBI:58437"/>
        <note>ligand shared between two neighboring subunits</note>
    </ligand>
</feature>
<dbReference type="EMBL" id="CP121106">
    <property type="protein sequence ID" value="WFL76591.1"/>
    <property type="molecule type" value="Genomic_DNA"/>
</dbReference>
<evidence type="ECO:0000313" key="12">
    <source>
        <dbReference type="Proteomes" id="UP001215827"/>
    </source>
</evidence>
<evidence type="ECO:0000256" key="2">
    <source>
        <dbReference type="ARBA" id="ARBA00007145"/>
    </source>
</evidence>
<gene>
    <name evidence="7" type="primary">nadE</name>
    <name evidence="11" type="ORF">P7228_11360</name>
</gene>
<organism evidence="11 12">
    <name type="scientific">Altererythrobacter arenosus</name>
    <dbReference type="NCBI Taxonomy" id="3032592"/>
    <lineage>
        <taxon>Bacteria</taxon>
        <taxon>Pseudomonadati</taxon>
        <taxon>Pseudomonadota</taxon>
        <taxon>Alphaproteobacteria</taxon>
        <taxon>Sphingomonadales</taxon>
        <taxon>Erythrobacteraceae</taxon>
        <taxon>Altererythrobacter</taxon>
    </lineage>
</organism>
<comment type="function">
    <text evidence="7">Catalyzes the ATP-dependent amidation of deamido-NAD to form NAD. Uses L-glutamine as a nitrogen source.</text>
</comment>
<reference evidence="11 12" key="1">
    <citation type="submission" date="2023-03" db="EMBL/GenBank/DDBJ databases">
        <title>Altererythrobacter sp. CAU 1644 isolated from sand.</title>
        <authorList>
            <person name="Kim W."/>
        </authorList>
    </citation>
    <scope>NUCLEOTIDE SEQUENCE [LARGE SCALE GENOMIC DNA]</scope>
    <source>
        <strain evidence="11 12">CAU 1644</strain>
    </source>
</reference>
<keyword evidence="6 7" id="KW-0520">NAD</keyword>
<dbReference type="Gene3D" id="3.60.110.10">
    <property type="entry name" value="Carbon-nitrogen hydrolase"/>
    <property type="match status" value="1"/>
</dbReference>
<keyword evidence="4 7" id="KW-0547">Nucleotide-binding</keyword>
<feature type="active site" description="Proton acceptor; for glutaminase activity" evidence="7">
    <location>
        <position position="144"/>
    </location>
</feature>
<dbReference type="PROSITE" id="PS50263">
    <property type="entry name" value="CN_HYDROLASE"/>
    <property type="match status" value="1"/>
</dbReference>
<dbReference type="Pfam" id="PF02540">
    <property type="entry name" value="NAD_synthase"/>
    <property type="match status" value="1"/>
</dbReference>
<feature type="binding site" evidence="7">
    <location>
        <position position="729"/>
    </location>
    <ligand>
        <name>deamido-NAD(+)</name>
        <dbReference type="ChEBI" id="CHEBI:58437"/>
        <note>ligand shared between two neighboring subunits</note>
    </ligand>
</feature>
<dbReference type="Gene3D" id="1.10.10.1140">
    <property type="entry name" value="Glutamine-dependent NAD+ synthetase, C-terminal domain"/>
    <property type="match status" value="1"/>
</dbReference>
<dbReference type="InterPro" id="IPR003694">
    <property type="entry name" value="NAD_synthase"/>
</dbReference>
<keyword evidence="3 7" id="KW-0436">Ligase</keyword>
<feature type="binding site" evidence="7">
    <location>
        <position position="296"/>
    </location>
    <ligand>
        <name>L-glutamine</name>
        <dbReference type="ChEBI" id="CHEBI:58359"/>
    </ligand>
</feature>
<proteinExistence type="inferred from homology"/>
<feature type="binding site" evidence="7">
    <location>
        <position position="302"/>
    </location>
    <ligand>
        <name>L-glutamine</name>
        <dbReference type="ChEBI" id="CHEBI:58359"/>
    </ligand>
</feature>
<accession>A0ABY8FT44</accession>
<feature type="binding site" evidence="7">
    <location>
        <position position="219"/>
    </location>
    <ligand>
        <name>L-glutamine</name>
        <dbReference type="ChEBI" id="CHEBI:58359"/>
    </ligand>
</feature>
<dbReference type="PANTHER" id="PTHR23090:SF9">
    <property type="entry name" value="GLUTAMINE-DEPENDENT NAD(+) SYNTHETASE"/>
    <property type="match status" value="1"/>
</dbReference>
<dbReference type="InterPro" id="IPR014445">
    <property type="entry name" value="Gln-dep_NAD_synthase"/>
</dbReference>